<proteinExistence type="predicted"/>
<evidence type="ECO:0000259" key="1">
    <source>
        <dbReference type="Pfam" id="PF03171"/>
    </source>
</evidence>
<gene>
    <name evidence="2" type="ORF">QYE76_027661</name>
</gene>
<evidence type="ECO:0000313" key="2">
    <source>
        <dbReference type="EMBL" id="KAK1603988.1"/>
    </source>
</evidence>
<organism evidence="2 3">
    <name type="scientific">Lolium multiflorum</name>
    <name type="common">Italian ryegrass</name>
    <name type="synonym">Lolium perenne subsp. multiflorum</name>
    <dbReference type="NCBI Taxonomy" id="4521"/>
    <lineage>
        <taxon>Eukaryota</taxon>
        <taxon>Viridiplantae</taxon>
        <taxon>Streptophyta</taxon>
        <taxon>Embryophyta</taxon>
        <taxon>Tracheophyta</taxon>
        <taxon>Spermatophyta</taxon>
        <taxon>Magnoliopsida</taxon>
        <taxon>Liliopsida</taxon>
        <taxon>Poales</taxon>
        <taxon>Poaceae</taxon>
        <taxon>BOP clade</taxon>
        <taxon>Pooideae</taxon>
        <taxon>Poodae</taxon>
        <taxon>Poeae</taxon>
        <taxon>Poeae Chloroplast Group 2 (Poeae type)</taxon>
        <taxon>Loliodinae</taxon>
        <taxon>Loliinae</taxon>
        <taxon>Lolium</taxon>
    </lineage>
</organism>
<dbReference type="Pfam" id="PF03171">
    <property type="entry name" value="2OG-FeII_Oxy"/>
    <property type="match status" value="1"/>
</dbReference>
<sequence>MLPSLGIKEVPGNIGVDIIGGTILAIRPLAMSRNPLRLRKDILFRSRRRHFHTKLCHDALLTASGFLLCHIGVIHTLLNIELEAEGLLYLDLELGVLMACNSHVRWEPQEEGMMRTAASFPSERNQGLSNQEEPRSTFKDSVGGLRVLVEDEKLQLVWVDVPAVAGVFIVNIGDFLQLMSNHKFKSVEYRVVAKSIGRRISVACFFQLAAYTRVYGPIIPEGDLSPPLYRSTTTEELLRRFMDKGLDGTSVLHHFRL</sequence>
<feature type="domain" description="Isopenicillin N synthase-like Fe(2+) 2OG dioxygenase" evidence="1">
    <location>
        <begin position="138"/>
        <end position="207"/>
    </location>
</feature>
<keyword evidence="3" id="KW-1185">Reference proteome</keyword>
<name>A0AAD8QN25_LOLMU</name>
<dbReference type="PANTHER" id="PTHR47990">
    <property type="entry name" value="2-OXOGLUTARATE (2OG) AND FE(II)-DEPENDENT OXYGENASE SUPERFAMILY PROTEIN-RELATED"/>
    <property type="match status" value="1"/>
</dbReference>
<dbReference type="InterPro" id="IPR044861">
    <property type="entry name" value="IPNS-like_FE2OG_OXY"/>
</dbReference>
<accession>A0AAD8QN25</accession>
<dbReference type="Proteomes" id="UP001231189">
    <property type="component" value="Unassembled WGS sequence"/>
</dbReference>
<evidence type="ECO:0000313" key="3">
    <source>
        <dbReference type="Proteomes" id="UP001231189"/>
    </source>
</evidence>
<reference evidence="2" key="1">
    <citation type="submission" date="2023-07" db="EMBL/GenBank/DDBJ databases">
        <title>A chromosome-level genome assembly of Lolium multiflorum.</title>
        <authorList>
            <person name="Chen Y."/>
            <person name="Copetti D."/>
            <person name="Kolliker R."/>
            <person name="Studer B."/>
        </authorList>
    </citation>
    <scope>NUCLEOTIDE SEQUENCE</scope>
    <source>
        <strain evidence="2">02402/16</strain>
        <tissue evidence="2">Leaf</tissue>
    </source>
</reference>
<protein>
    <recommendedName>
        <fullName evidence="1">Isopenicillin N synthase-like Fe(2+) 2OG dioxygenase domain-containing protein</fullName>
    </recommendedName>
</protein>
<dbReference type="AlphaFoldDB" id="A0AAD8QN25"/>
<dbReference type="SUPFAM" id="SSF51197">
    <property type="entry name" value="Clavaminate synthase-like"/>
    <property type="match status" value="1"/>
</dbReference>
<comment type="caution">
    <text evidence="2">The sequence shown here is derived from an EMBL/GenBank/DDBJ whole genome shotgun (WGS) entry which is preliminary data.</text>
</comment>
<dbReference type="EMBL" id="JAUUTY010000007">
    <property type="protein sequence ID" value="KAK1603988.1"/>
    <property type="molecule type" value="Genomic_DNA"/>
</dbReference>
<dbReference type="Gene3D" id="2.60.120.330">
    <property type="entry name" value="B-lactam Antibiotic, Isopenicillin N Synthase, Chain"/>
    <property type="match status" value="1"/>
</dbReference>
<dbReference type="InterPro" id="IPR027443">
    <property type="entry name" value="IPNS-like_sf"/>
</dbReference>
<dbReference type="InterPro" id="IPR050231">
    <property type="entry name" value="Iron_ascorbate_oxido_reductase"/>
</dbReference>